<dbReference type="EMBL" id="AGWA01000007">
    <property type="protein sequence ID" value="ENN91316.1"/>
    <property type="molecule type" value="Genomic_DNA"/>
</dbReference>
<evidence type="ECO:0000313" key="3">
    <source>
        <dbReference type="Proteomes" id="UP000014038"/>
    </source>
</evidence>
<name>N6VDE7_9HYPH</name>
<dbReference type="Proteomes" id="UP000014038">
    <property type="component" value="Chromosome"/>
</dbReference>
<dbReference type="PANTHER" id="PTHR35037:SF3">
    <property type="entry name" value="C-TERMINAL REGION OF AIDA-LIKE PROTEIN"/>
    <property type="match status" value="1"/>
</dbReference>
<dbReference type="SMART" id="SM00869">
    <property type="entry name" value="Autotransporter"/>
    <property type="match status" value="1"/>
</dbReference>
<protein>
    <submittedName>
        <fullName evidence="2">Autotransporter</fullName>
    </submittedName>
</protein>
<dbReference type="InterPro" id="IPR006315">
    <property type="entry name" value="OM_autotransptr_brl_dom"/>
</dbReference>
<dbReference type="InterPro" id="IPR005546">
    <property type="entry name" value="Autotransporte_beta"/>
</dbReference>
<dbReference type="SUPFAM" id="SSF51126">
    <property type="entry name" value="Pectin lyase-like"/>
    <property type="match status" value="1"/>
</dbReference>
<dbReference type="Pfam" id="PF03797">
    <property type="entry name" value="Autotransporter"/>
    <property type="match status" value="1"/>
</dbReference>
<organism evidence="2 3">
    <name type="scientific">Bartonella bovis 91-4</name>
    <dbReference type="NCBI Taxonomy" id="1094491"/>
    <lineage>
        <taxon>Bacteria</taxon>
        <taxon>Pseudomonadati</taxon>
        <taxon>Pseudomonadota</taxon>
        <taxon>Alphaproteobacteria</taxon>
        <taxon>Hyphomicrobiales</taxon>
        <taxon>Bartonellaceae</taxon>
        <taxon>Bartonella</taxon>
    </lineage>
</organism>
<dbReference type="InterPro" id="IPR036709">
    <property type="entry name" value="Autotransporte_beta_dom_sf"/>
</dbReference>
<gene>
    <name evidence="2" type="ORF">BBbe_10140</name>
</gene>
<proteinExistence type="predicted"/>
<dbReference type="SUPFAM" id="SSF103515">
    <property type="entry name" value="Autotransporter"/>
    <property type="match status" value="1"/>
</dbReference>
<dbReference type="Gene3D" id="2.160.20.20">
    <property type="match status" value="1"/>
</dbReference>
<evidence type="ECO:0000259" key="1">
    <source>
        <dbReference type="PROSITE" id="PS51208"/>
    </source>
</evidence>
<keyword evidence="3" id="KW-1185">Reference proteome</keyword>
<dbReference type="Gene3D" id="2.40.128.130">
    <property type="entry name" value="Autotransporter beta-domain"/>
    <property type="match status" value="1"/>
</dbReference>
<dbReference type="HOGENOM" id="CLU_007596_2_0_5"/>
<dbReference type="PATRIC" id="fig|1094491.5.peg.1097"/>
<evidence type="ECO:0000313" key="2">
    <source>
        <dbReference type="EMBL" id="ENN91316.1"/>
    </source>
</evidence>
<sequence>MLKEYKCLCVFTVSVLCFFQNIDVNAQLNNQIPPQPKSIVAGKDETIIITNIDPGGLVHFISRIKPQVPGSREPVVPILLEKNPSLLQQLKVDQGGMIAISDGVVFANSLIKVASVAANAGSNISLVRTDIIIKGAPQTTDSNTGLFTVFSAKSVMNSGVVNFLHGTGVRAWAGGTTVLDGVEIIGHGDNRDSVKNNMAFHVRLGGGIDFKNGSVDVVRAHGMQLDNLPVELPINLSKSGEVSSVQPSVNKINIENSTIKVKGDTSYGIYFYENRSERKRGVAAGLVSLKKTVLRVSNSAAIYSSGTKGYIALSKSEISGDLLLETRDRSSVAVMADASLLIGGARVFNENTGELYLTNGSRWVITRSETQEQLVSSVSYVMIKDSSIIFERPTFDDYKTLHIGEGSGEAYNAQGGGAQIYVNASLERGGRSGNQKSDQILIHGDVSGSTTVHVLGVSDDLREQGNTGKNDPSISVIQVSGKAKKDSFILHSDYVTLPNHPYQYHLIAYGPGSEFGKADPRRRLVEGKGDFWDFRLENKYIKFGVKAVVPQVPTYLLLPNALFYAGLMDVNNQTELLGTMVTSFDPFFSGKPAFSIRGYGGSHNYTSNLSSSEYGYNGKFGYHAIEVAALLSRLESEQNSAFIGVIGTYGKLSLQPQDVEKSKKSAFNNWSLTAYASLQHNTGVYVNGLLSYGLSRGDVETLARGKTARITSRPLRASLTGGKTFLTGYEGLIFEPQMQLVYQYLMFNSARDIGGGDIKIGSPSQLTTRLGGQLTKTLTRIGRERLVSFYGKLHLMSSFGGKQFVQFKDTFQVGMFGSSMEAGVGVQAQLSSQIAVHGDVVYQQKLTKAGLSGSTFSGGLRYRF</sequence>
<dbReference type="InterPro" id="IPR051551">
    <property type="entry name" value="Autotransporter_adhesion"/>
</dbReference>
<dbReference type="eggNOG" id="COG3468">
    <property type="taxonomic scope" value="Bacteria"/>
</dbReference>
<dbReference type="InterPro" id="IPR012332">
    <property type="entry name" value="Autotransporter_pectin_lyase_C"/>
</dbReference>
<dbReference type="RefSeq" id="WP_010701525.1">
    <property type="nucleotide sequence ID" value="NZ_CM001844.1"/>
</dbReference>
<dbReference type="AlphaFoldDB" id="N6VDE7"/>
<dbReference type="InterPro" id="IPR011050">
    <property type="entry name" value="Pectin_lyase_fold/virulence"/>
</dbReference>
<comment type="caution">
    <text evidence="2">The sequence shown here is derived from an EMBL/GenBank/DDBJ whole genome shotgun (WGS) entry which is preliminary data.</text>
</comment>
<dbReference type="PANTHER" id="PTHR35037">
    <property type="entry name" value="C-TERMINAL REGION OF AIDA-LIKE PROTEIN"/>
    <property type="match status" value="1"/>
</dbReference>
<dbReference type="PROSITE" id="PS51208">
    <property type="entry name" value="AUTOTRANSPORTER"/>
    <property type="match status" value="1"/>
</dbReference>
<accession>N6VDE7</accession>
<dbReference type="NCBIfam" id="TIGR01414">
    <property type="entry name" value="autotrans_barl"/>
    <property type="match status" value="1"/>
</dbReference>
<dbReference type="OrthoDB" id="7922675at2"/>
<dbReference type="GO" id="GO:0019867">
    <property type="term" value="C:outer membrane"/>
    <property type="evidence" value="ECO:0007669"/>
    <property type="project" value="InterPro"/>
</dbReference>
<reference evidence="2 3" key="1">
    <citation type="journal article" date="2013" name="PLoS Genet.">
        <title>A gene transfer agent and a dynamic repertoire of secretion systems hold the keys to the explosive radiation of the emerging pathogen Bartonella.</title>
        <authorList>
            <person name="Guy L."/>
            <person name="Nystedt B."/>
            <person name="Toft C."/>
            <person name="Zaremba-Niedzwiedzka K."/>
            <person name="Berglund E.C."/>
            <person name="Granberg F."/>
            <person name="Naslund K."/>
            <person name="Eriksson A.S."/>
            <person name="Andersson S.G."/>
        </authorList>
    </citation>
    <scope>NUCLEOTIDE SEQUENCE [LARGE SCALE GENOMIC DNA]</scope>
    <source>
        <strain evidence="2 3">91-4</strain>
    </source>
</reference>
<feature type="domain" description="Autotransporter" evidence="1">
    <location>
        <begin position="587"/>
        <end position="864"/>
    </location>
</feature>